<proteinExistence type="predicted"/>
<sequence>MDYDIIARISFTLFFFVWNIVEGFKIDTHYPKNLVVLYVYPLWRLLLLFTFVIGGLWCQALSLMMAFAITFYFMDLQLLLYKTD</sequence>
<protein>
    <submittedName>
        <fullName evidence="2">Uncharacterized protein</fullName>
    </submittedName>
</protein>
<keyword evidence="1" id="KW-0472">Membrane</keyword>
<feature type="transmembrane region" description="Helical" evidence="1">
    <location>
        <begin position="36"/>
        <end position="57"/>
    </location>
</feature>
<accession>A0A6C0D768</accession>
<dbReference type="EMBL" id="MN739543">
    <property type="protein sequence ID" value="QHT12313.1"/>
    <property type="molecule type" value="Genomic_DNA"/>
</dbReference>
<keyword evidence="1" id="KW-0812">Transmembrane</keyword>
<feature type="transmembrane region" description="Helical" evidence="1">
    <location>
        <begin position="63"/>
        <end position="81"/>
    </location>
</feature>
<name>A0A6C0D768_9ZZZZ</name>
<keyword evidence="1" id="KW-1133">Transmembrane helix</keyword>
<feature type="transmembrane region" description="Helical" evidence="1">
    <location>
        <begin position="6"/>
        <end position="24"/>
    </location>
</feature>
<evidence type="ECO:0000313" key="2">
    <source>
        <dbReference type="EMBL" id="QHT12313.1"/>
    </source>
</evidence>
<organism evidence="2">
    <name type="scientific">viral metagenome</name>
    <dbReference type="NCBI Taxonomy" id="1070528"/>
    <lineage>
        <taxon>unclassified sequences</taxon>
        <taxon>metagenomes</taxon>
        <taxon>organismal metagenomes</taxon>
    </lineage>
</organism>
<reference evidence="2" key="1">
    <citation type="journal article" date="2020" name="Nature">
        <title>Giant virus diversity and host interactions through global metagenomics.</title>
        <authorList>
            <person name="Schulz F."/>
            <person name="Roux S."/>
            <person name="Paez-Espino D."/>
            <person name="Jungbluth S."/>
            <person name="Walsh D.A."/>
            <person name="Denef V.J."/>
            <person name="McMahon K.D."/>
            <person name="Konstantinidis K.T."/>
            <person name="Eloe-Fadrosh E.A."/>
            <person name="Kyrpides N.C."/>
            <person name="Woyke T."/>
        </authorList>
    </citation>
    <scope>NUCLEOTIDE SEQUENCE</scope>
    <source>
        <strain evidence="2">GVMAG-M-3300023174-129</strain>
    </source>
</reference>
<dbReference type="AlphaFoldDB" id="A0A6C0D768"/>
<evidence type="ECO:0000256" key="1">
    <source>
        <dbReference type="SAM" id="Phobius"/>
    </source>
</evidence>